<feature type="compositionally biased region" description="Polar residues" evidence="1">
    <location>
        <begin position="183"/>
        <end position="192"/>
    </location>
</feature>
<protein>
    <submittedName>
        <fullName evidence="2">GP-PDE domain-containing protein</fullName>
    </submittedName>
</protein>
<organism evidence="2">
    <name type="scientific">Mesocestoides corti</name>
    <name type="common">Flatworm</name>
    <dbReference type="NCBI Taxonomy" id="53468"/>
    <lineage>
        <taxon>Eukaryota</taxon>
        <taxon>Metazoa</taxon>
        <taxon>Spiralia</taxon>
        <taxon>Lophotrochozoa</taxon>
        <taxon>Platyhelminthes</taxon>
        <taxon>Cestoda</taxon>
        <taxon>Eucestoda</taxon>
        <taxon>Cyclophyllidea</taxon>
        <taxon>Mesocestoididae</taxon>
        <taxon>Mesocestoides</taxon>
    </lineage>
</organism>
<dbReference type="AlphaFoldDB" id="A0A5K3FH05"/>
<feature type="region of interest" description="Disordered" evidence="1">
    <location>
        <begin position="167"/>
        <end position="192"/>
    </location>
</feature>
<dbReference type="WBParaSite" id="MCU_008306-RD">
    <property type="protein sequence ID" value="MCU_008306-RD"/>
    <property type="gene ID" value="MCU_008306"/>
</dbReference>
<evidence type="ECO:0000256" key="1">
    <source>
        <dbReference type="SAM" id="MobiDB-lite"/>
    </source>
</evidence>
<feature type="compositionally biased region" description="Polar residues" evidence="1">
    <location>
        <begin position="225"/>
        <end position="239"/>
    </location>
</feature>
<evidence type="ECO:0000313" key="2">
    <source>
        <dbReference type="WBParaSite" id="MCU_008306-RD"/>
    </source>
</evidence>
<reference evidence="2" key="1">
    <citation type="submission" date="2019-11" db="UniProtKB">
        <authorList>
            <consortium name="WormBaseParasite"/>
        </authorList>
    </citation>
    <scope>IDENTIFICATION</scope>
</reference>
<sequence>MVVLAWESRLNPRTFDLTGNLKDQSPIFLAYNKGQLNLETVRFGKYGAFNFFFKLTVDNGTYIQRGYLMYHSELRIRLSGLALKLSKNAVPGLSSSTRDLTKLAGRRVYVTCRQSIVEENGLLTALEGEPPIYPNTKISAQQISKSSSHLIYSLEQSLATEIRSQLTDYPEKPDDPPCEGTSPHFSQLSVQPQPVRSLPYNSAFSVPPSRRPAFSASPFSSHPSTCPSTPRSVSPALSQTGEPPIFLSVLSKGRCTRHFGEHTGCWGTLYSSGDDVTFYIETDNAEDVAVELEFYVEVLQDSNDGCKCHALLLDGTYCPISQDHFWDVIAGEETQLPPVKFLGSAFFGPFSGCSGQKRAQLLSRRRTPMGDVKISFMVINPIVDGPPPTLDVSYKHYWKKRGALEIGHRGMGTYYLSKKEKSVELARTLWKWMFN</sequence>
<feature type="compositionally biased region" description="Low complexity" evidence="1">
    <location>
        <begin position="215"/>
        <end position="224"/>
    </location>
</feature>
<feature type="region of interest" description="Disordered" evidence="1">
    <location>
        <begin position="215"/>
        <end position="239"/>
    </location>
</feature>
<proteinExistence type="predicted"/>
<name>A0A5K3FH05_MESCO</name>
<accession>A0A5K3FH05</accession>